<evidence type="ECO:0000256" key="1">
    <source>
        <dbReference type="SAM" id="MobiDB-lite"/>
    </source>
</evidence>
<organism evidence="2 3">
    <name type="scientific">Tetranychus urticae</name>
    <name type="common">Two-spotted spider mite</name>
    <dbReference type="NCBI Taxonomy" id="32264"/>
    <lineage>
        <taxon>Eukaryota</taxon>
        <taxon>Metazoa</taxon>
        <taxon>Ecdysozoa</taxon>
        <taxon>Arthropoda</taxon>
        <taxon>Chelicerata</taxon>
        <taxon>Arachnida</taxon>
        <taxon>Acari</taxon>
        <taxon>Acariformes</taxon>
        <taxon>Trombidiformes</taxon>
        <taxon>Prostigmata</taxon>
        <taxon>Eleutherengona</taxon>
        <taxon>Raphignathae</taxon>
        <taxon>Tetranychoidea</taxon>
        <taxon>Tetranychidae</taxon>
        <taxon>Tetranychus</taxon>
    </lineage>
</organism>
<reference evidence="2" key="2">
    <citation type="submission" date="2015-06" db="UniProtKB">
        <authorList>
            <consortium name="EnsemblMetazoa"/>
        </authorList>
    </citation>
    <scope>IDENTIFICATION</scope>
</reference>
<dbReference type="EMBL" id="CAEY01001126">
    <property type="status" value="NOT_ANNOTATED_CDS"/>
    <property type="molecule type" value="Genomic_DNA"/>
</dbReference>
<reference evidence="3" key="1">
    <citation type="submission" date="2011-08" db="EMBL/GenBank/DDBJ databases">
        <authorList>
            <person name="Rombauts S."/>
        </authorList>
    </citation>
    <scope>NUCLEOTIDE SEQUENCE</scope>
    <source>
        <strain evidence="3">London</strain>
    </source>
</reference>
<accession>T1JZT2</accession>
<proteinExistence type="predicted"/>
<dbReference type="HOGENOM" id="CLU_2674262_0_0_1"/>
<sequence length="75" mass="8770">MYKFILIDDAHSIELMIHRELDDGFTTHSDPFLSDVYSYHLWTKTKAASKKRVTHKSANKPDDLRCESKQPTKCE</sequence>
<feature type="compositionally biased region" description="Basic and acidic residues" evidence="1">
    <location>
        <begin position="59"/>
        <end position="75"/>
    </location>
</feature>
<evidence type="ECO:0000313" key="2">
    <source>
        <dbReference type="EnsemblMetazoa" id="tetur03g05140.1"/>
    </source>
</evidence>
<keyword evidence="3" id="KW-1185">Reference proteome</keyword>
<protein>
    <submittedName>
        <fullName evidence="2">Uncharacterized protein</fullName>
    </submittedName>
</protein>
<name>T1JZT2_TETUR</name>
<feature type="region of interest" description="Disordered" evidence="1">
    <location>
        <begin position="52"/>
        <end position="75"/>
    </location>
</feature>
<dbReference type="Proteomes" id="UP000015104">
    <property type="component" value="Unassembled WGS sequence"/>
</dbReference>
<evidence type="ECO:0000313" key="3">
    <source>
        <dbReference type="Proteomes" id="UP000015104"/>
    </source>
</evidence>
<dbReference type="EnsemblMetazoa" id="tetur03g05140.1">
    <property type="protein sequence ID" value="tetur03g05140.1"/>
    <property type="gene ID" value="tetur03g05140"/>
</dbReference>
<dbReference type="AlphaFoldDB" id="T1JZT2"/>